<organism evidence="2 3">
    <name type="scientific">Favolaschia claudopus</name>
    <dbReference type="NCBI Taxonomy" id="2862362"/>
    <lineage>
        <taxon>Eukaryota</taxon>
        <taxon>Fungi</taxon>
        <taxon>Dikarya</taxon>
        <taxon>Basidiomycota</taxon>
        <taxon>Agaricomycotina</taxon>
        <taxon>Agaricomycetes</taxon>
        <taxon>Agaricomycetidae</taxon>
        <taxon>Agaricales</taxon>
        <taxon>Marasmiineae</taxon>
        <taxon>Mycenaceae</taxon>
        <taxon>Favolaschia</taxon>
    </lineage>
</organism>
<protein>
    <submittedName>
        <fullName evidence="2">Uncharacterized protein</fullName>
    </submittedName>
</protein>
<evidence type="ECO:0000313" key="2">
    <source>
        <dbReference type="EMBL" id="KAK6977984.1"/>
    </source>
</evidence>
<reference evidence="2 3" key="1">
    <citation type="journal article" date="2024" name="J Genomics">
        <title>Draft genome sequencing and assembly of Favolaschia claudopus CIRM-BRFM 2984 isolated from oak limbs.</title>
        <authorList>
            <person name="Navarro D."/>
            <person name="Drula E."/>
            <person name="Chaduli D."/>
            <person name="Cazenave R."/>
            <person name="Ahrendt S."/>
            <person name="Wang J."/>
            <person name="Lipzen A."/>
            <person name="Daum C."/>
            <person name="Barry K."/>
            <person name="Grigoriev I.V."/>
            <person name="Favel A."/>
            <person name="Rosso M.N."/>
            <person name="Martin F."/>
        </authorList>
    </citation>
    <scope>NUCLEOTIDE SEQUENCE [LARGE SCALE GENOMIC DNA]</scope>
    <source>
        <strain evidence="2 3">CIRM-BRFM 2984</strain>
    </source>
</reference>
<gene>
    <name evidence="2" type="ORF">R3P38DRAFT_2809469</name>
</gene>
<evidence type="ECO:0000256" key="1">
    <source>
        <dbReference type="SAM" id="MobiDB-lite"/>
    </source>
</evidence>
<name>A0AAV9ZCY2_9AGAR</name>
<feature type="compositionally biased region" description="Low complexity" evidence="1">
    <location>
        <begin position="224"/>
        <end position="235"/>
    </location>
</feature>
<dbReference type="Proteomes" id="UP001362999">
    <property type="component" value="Unassembled WGS sequence"/>
</dbReference>
<accession>A0AAV9ZCY2</accession>
<evidence type="ECO:0000313" key="3">
    <source>
        <dbReference type="Proteomes" id="UP001362999"/>
    </source>
</evidence>
<proteinExistence type="predicted"/>
<keyword evidence="3" id="KW-1185">Reference proteome</keyword>
<comment type="caution">
    <text evidence="2">The sequence shown here is derived from an EMBL/GenBank/DDBJ whole genome shotgun (WGS) entry which is preliminary data.</text>
</comment>
<feature type="region of interest" description="Disordered" evidence="1">
    <location>
        <begin position="216"/>
        <end position="252"/>
    </location>
</feature>
<feature type="compositionally biased region" description="Basic and acidic residues" evidence="1">
    <location>
        <begin position="148"/>
        <end position="157"/>
    </location>
</feature>
<feature type="region of interest" description="Disordered" evidence="1">
    <location>
        <begin position="148"/>
        <end position="172"/>
    </location>
</feature>
<sequence>MYVFDEEVLEKPSAAICGLHPNPRAGRVTVARSQGTSQELRGEASRSPHLASPETKTTIRDFTKSSPVPPTSATPSSPVHHPNRRVQTRLRDDSVGNREAASGAADVRRSKRRYSSVPDSHSVEAVGAKPARAPSVFIVNIETEERVIKHPSSEDLKPATSGDHPPPSFSVELPDIPLHPSWVFKIEKKMMKKGVGARRLMWCDVAAGRQTELTSGRAMRCGNSQAPSQSTSPTTRDTSALGECDSEAKIRR</sequence>
<dbReference type="AlphaFoldDB" id="A0AAV9ZCY2"/>
<feature type="region of interest" description="Disordered" evidence="1">
    <location>
        <begin position="16"/>
        <end position="127"/>
    </location>
</feature>
<dbReference type="EMBL" id="JAWWNJ010000162">
    <property type="protein sequence ID" value="KAK6977984.1"/>
    <property type="molecule type" value="Genomic_DNA"/>
</dbReference>